<reference evidence="14" key="2">
    <citation type="submission" date="2020-09" db="EMBL/GenBank/DDBJ databases">
        <authorList>
            <person name="Sun Q."/>
            <person name="Kim S."/>
        </authorList>
    </citation>
    <scope>NUCLEOTIDE SEQUENCE</scope>
    <source>
        <strain evidence="14">KCTC 32182</strain>
    </source>
</reference>
<evidence type="ECO:0000256" key="7">
    <source>
        <dbReference type="ARBA" id="ARBA00063809"/>
    </source>
</evidence>
<organism evidence="14 15">
    <name type="scientific">Paludibacterium paludis</name>
    <dbReference type="NCBI Taxonomy" id="1225769"/>
    <lineage>
        <taxon>Bacteria</taxon>
        <taxon>Pseudomonadati</taxon>
        <taxon>Pseudomonadota</taxon>
        <taxon>Betaproteobacteria</taxon>
        <taxon>Neisseriales</taxon>
        <taxon>Chromobacteriaceae</taxon>
        <taxon>Paludibacterium</taxon>
    </lineage>
</organism>
<dbReference type="PANTHER" id="PTHR10953">
    <property type="entry name" value="UBIQUITIN-ACTIVATING ENZYME E1"/>
    <property type="match status" value="1"/>
</dbReference>
<evidence type="ECO:0000256" key="10">
    <source>
        <dbReference type="ARBA" id="ARBA00075110"/>
    </source>
</evidence>
<dbReference type="CDD" id="cd00757">
    <property type="entry name" value="ThiF_MoeB_HesA_family"/>
    <property type="match status" value="1"/>
</dbReference>
<comment type="catalytic activity">
    <reaction evidence="5">
        <text>[molybdopterin-synthase sulfur-carrier protein]-C-terminal Gly-Gly + ATP + H(+) = [molybdopterin-synthase sulfur-carrier protein]-C-terminal Gly-Gly-AMP + diphosphate</text>
        <dbReference type="Rhea" id="RHEA:43616"/>
        <dbReference type="Rhea" id="RHEA-COMP:12159"/>
        <dbReference type="Rhea" id="RHEA-COMP:12202"/>
        <dbReference type="ChEBI" id="CHEBI:15378"/>
        <dbReference type="ChEBI" id="CHEBI:30616"/>
        <dbReference type="ChEBI" id="CHEBI:33019"/>
        <dbReference type="ChEBI" id="CHEBI:90618"/>
        <dbReference type="ChEBI" id="CHEBI:90778"/>
        <dbReference type="EC" id="2.7.7.80"/>
    </reaction>
</comment>
<accession>A0A918P0D6</accession>
<dbReference type="GO" id="GO:0008146">
    <property type="term" value="F:sulfotransferase activity"/>
    <property type="evidence" value="ECO:0007669"/>
    <property type="project" value="TreeGrafter"/>
</dbReference>
<evidence type="ECO:0000256" key="4">
    <source>
        <dbReference type="ARBA" id="ARBA00022840"/>
    </source>
</evidence>
<evidence type="ECO:0000256" key="3">
    <source>
        <dbReference type="ARBA" id="ARBA00022741"/>
    </source>
</evidence>
<comment type="subunit">
    <text evidence="7">Homodimer. Forms a stable heterotetrameric complex of 2 MoeB and 2 MoaD during adenylation of MoaD.</text>
</comment>
<evidence type="ECO:0000256" key="12">
    <source>
        <dbReference type="ARBA" id="ARBA00078531"/>
    </source>
</evidence>
<comment type="caution">
    <text evidence="14">The sequence shown here is derived from an EMBL/GenBank/DDBJ whole genome shotgun (WGS) entry which is preliminary data.</text>
</comment>
<evidence type="ECO:0000256" key="6">
    <source>
        <dbReference type="ARBA" id="ARBA00055169"/>
    </source>
</evidence>
<dbReference type="RefSeq" id="WP_189532043.1">
    <property type="nucleotide sequence ID" value="NZ_BMYX01000004.1"/>
</dbReference>
<dbReference type="FunFam" id="3.40.50.720:FF:000033">
    <property type="entry name" value="Adenylyltransferase and sulfurtransferase MOCS3"/>
    <property type="match status" value="1"/>
</dbReference>
<evidence type="ECO:0000256" key="9">
    <source>
        <dbReference type="ARBA" id="ARBA00073635"/>
    </source>
</evidence>
<dbReference type="NCBIfam" id="NF004281">
    <property type="entry name" value="PRK05690.1"/>
    <property type="match status" value="1"/>
</dbReference>
<comment type="function">
    <text evidence="6">Catalyzes the adenylation by ATP of the carboxyl group of the C-terminal glycine of sulfur carrier protein MoaD.</text>
</comment>
<comment type="similarity">
    <text evidence="1">Belongs to the HesA/MoeB/ThiF family.</text>
</comment>
<gene>
    <name evidence="14" type="primary">moeB</name>
    <name evidence="14" type="ORF">GCM10011289_10870</name>
</gene>
<dbReference type="EMBL" id="BMYX01000004">
    <property type="protein sequence ID" value="GGY09809.1"/>
    <property type="molecule type" value="Genomic_DNA"/>
</dbReference>
<evidence type="ECO:0000313" key="14">
    <source>
        <dbReference type="EMBL" id="GGY09809.1"/>
    </source>
</evidence>
<evidence type="ECO:0000256" key="1">
    <source>
        <dbReference type="ARBA" id="ARBA00009919"/>
    </source>
</evidence>
<protein>
    <recommendedName>
        <fullName evidence="9">Molybdopterin-synthase adenylyltransferase</fullName>
        <ecNumber evidence="8">2.7.7.80</ecNumber>
    </recommendedName>
    <alternativeName>
        <fullName evidence="12">MoaD protein adenylase</fullName>
    </alternativeName>
    <alternativeName>
        <fullName evidence="10">Molybdopterin-converting factor subunit 1 adenylase</fullName>
    </alternativeName>
    <alternativeName>
        <fullName evidence="11">Sulfur carrier protein MoaD adenylyltransferase</fullName>
    </alternativeName>
</protein>
<dbReference type="AlphaFoldDB" id="A0A918P0D6"/>
<evidence type="ECO:0000256" key="8">
    <source>
        <dbReference type="ARBA" id="ARBA00066884"/>
    </source>
</evidence>
<dbReference type="GO" id="GO:0008641">
    <property type="term" value="F:ubiquitin-like modifier activating enzyme activity"/>
    <property type="evidence" value="ECO:0007669"/>
    <property type="project" value="InterPro"/>
</dbReference>
<reference evidence="14" key="1">
    <citation type="journal article" date="2014" name="Int. J. Syst. Evol. Microbiol.">
        <title>Complete genome sequence of Corynebacterium casei LMG S-19264T (=DSM 44701T), isolated from a smear-ripened cheese.</title>
        <authorList>
            <consortium name="US DOE Joint Genome Institute (JGI-PGF)"/>
            <person name="Walter F."/>
            <person name="Albersmeier A."/>
            <person name="Kalinowski J."/>
            <person name="Ruckert C."/>
        </authorList>
    </citation>
    <scope>NUCLEOTIDE SEQUENCE</scope>
    <source>
        <strain evidence="14">KCTC 32182</strain>
    </source>
</reference>
<dbReference type="Proteomes" id="UP000645257">
    <property type="component" value="Unassembled WGS sequence"/>
</dbReference>
<proteinExistence type="inferred from homology"/>
<dbReference type="Pfam" id="PF00899">
    <property type="entry name" value="ThiF"/>
    <property type="match status" value="1"/>
</dbReference>
<dbReference type="InterPro" id="IPR045886">
    <property type="entry name" value="ThiF/MoeB/HesA"/>
</dbReference>
<evidence type="ECO:0000313" key="15">
    <source>
        <dbReference type="Proteomes" id="UP000645257"/>
    </source>
</evidence>
<keyword evidence="3" id="KW-0547">Nucleotide-binding</keyword>
<dbReference type="PANTHER" id="PTHR10953:SF102">
    <property type="entry name" value="ADENYLYLTRANSFERASE AND SULFURTRANSFERASE MOCS3"/>
    <property type="match status" value="1"/>
</dbReference>
<keyword evidence="2" id="KW-0808">Transferase</keyword>
<dbReference type="GO" id="GO:0005524">
    <property type="term" value="F:ATP binding"/>
    <property type="evidence" value="ECO:0007669"/>
    <property type="project" value="UniProtKB-KW"/>
</dbReference>
<evidence type="ECO:0000256" key="5">
    <source>
        <dbReference type="ARBA" id="ARBA00052218"/>
    </source>
</evidence>
<keyword evidence="14" id="KW-0548">Nucleotidyltransferase</keyword>
<keyword evidence="4" id="KW-0067">ATP-binding</keyword>
<dbReference type="EC" id="2.7.7.80" evidence="8"/>
<dbReference type="InterPro" id="IPR000594">
    <property type="entry name" value="ThiF_NAD_FAD-bd"/>
</dbReference>
<dbReference type="Gene3D" id="3.40.50.720">
    <property type="entry name" value="NAD(P)-binding Rossmann-like Domain"/>
    <property type="match status" value="1"/>
</dbReference>
<evidence type="ECO:0000256" key="11">
    <source>
        <dbReference type="ARBA" id="ARBA00075328"/>
    </source>
</evidence>
<dbReference type="GO" id="GO:0004792">
    <property type="term" value="F:thiosulfate-cyanide sulfurtransferase activity"/>
    <property type="evidence" value="ECO:0007669"/>
    <property type="project" value="TreeGrafter"/>
</dbReference>
<evidence type="ECO:0000256" key="2">
    <source>
        <dbReference type="ARBA" id="ARBA00022679"/>
    </source>
</evidence>
<feature type="domain" description="THIF-type NAD/FAD binding fold" evidence="13">
    <location>
        <begin position="11"/>
        <end position="246"/>
    </location>
</feature>
<dbReference type="SUPFAM" id="SSF69572">
    <property type="entry name" value="Activating enzymes of the ubiquitin-like proteins"/>
    <property type="match status" value="1"/>
</dbReference>
<name>A0A918P0D6_9NEIS</name>
<dbReference type="GO" id="GO:0005829">
    <property type="term" value="C:cytosol"/>
    <property type="evidence" value="ECO:0007669"/>
    <property type="project" value="TreeGrafter"/>
</dbReference>
<dbReference type="GO" id="GO:0061605">
    <property type="term" value="F:molybdopterin-synthase adenylyltransferase activity"/>
    <property type="evidence" value="ECO:0007669"/>
    <property type="project" value="UniProtKB-EC"/>
</dbReference>
<dbReference type="InterPro" id="IPR035985">
    <property type="entry name" value="Ubiquitin-activating_enz"/>
</dbReference>
<keyword evidence="15" id="KW-1185">Reference proteome</keyword>
<sequence>MSLSDRELLRYGRHILLDDIDIGGQERLRNARALVVGAGGLGSPVLMYLASAGVGELSVADDDKVELSNLQRQIVHDEGSLGMGKAESAACRMRAINPDCRIHVIGERLAGERLRGLVAAHDLVVDCTDNFPARHAINAACVIAGVPLVFGAAVRFEGQMAVFDPRDAESPCYHCVFPDEGESQDEPCALLGVLSPLVGVIGGLQAVEAVKCLAGIPPATGVLTLFDAKKGRIRQTRIRRDPECPVCRERQPFRLASIS</sequence>
<evidence type="ECO:0000259" key="13">
    <source>
        <dbReference type="Pfam" id="PF00899"/>
    </source>
</evidence>